<feature type="domain" description="TauD/TfdA-like" evidence="3">
    <location>
        <begin position="701"/>
        <end position="953"/>
    </location>
</feature>
<protein>
    <recommendedName>
        <fullName evidence="3">TauD/TfdA-like domain-containing protein</fullName>
    </recommendedName>
</protein>
<dbReference type="PANTHER" id="PTHR35392">
    <property type="entry name" value="ZN(II)2CYS6 TRANSCRIPTION FACTOR (EUROFUNG)-RELATED-RELATED"/>
    <property type="match status" value="1"/>
</dbReference>
<feature type="compositionally biased region" description="Acidic residues" evidence="2">
    <location>
        <begin position="155"/>
        <end position="166"/>
    </location>
</feature>
<dbReference type="InterPro" id="IPR052973">
    <property type="entry name" value="Fungal_sec-metab_reg_TF"/>
</dbReference>
<keyword evidence="5" id="KW-1185">Reference proteome</keyword>
<feature type="compositionally biased region" description="Polar residues" evidence="2">
    <location>
        <begin position="245"/>
        <end position="254"/>
    </location>
</feature>
<name>A0AA39ZXV3_9PEZI</name>
<organism evidence="4 5">
    <name type="scientific">Lasiosphaeris hirsuta</name>
    <dbReference type="NCBI Taxonomy" id="260670"/>
    <lineage>
        <taxon>Eukaryota</taxon>
        <taxon>Fungi</taxon>
        <taxon>Dikarya</taxon>
        <taxon>Ascomycota</taxon>
        <taxon>Pezizomycotina</taxon>
        <taxon>Sordariomycetes</taxon>
        <taxon>Sordariomycetidae</taxon>
        <taxon>Sordariales</taxon>
        <taxon>Lasiosphaeriaceae</taxon>
        <taxon>Lasiosphaeris</taxon>
    </lineage>
</organism>
<evidence type="ECO:0000313" key="5">
    <source>
        <dbReference type="Proteomes" id="UP001172102"/>
    </source>
</evidence>
<evidence type="ECO:0000313" key="4">
    <source>
        <dbReference type="EMBL" id="KAK0705662.1"/>
    </source>
</evidence>
<feature type="region of interest" description="Disordered" evidence="2">
    <location>
        <begin position="149"/>
        <end position="201"/>
    </location>
</feature>
<sequence>MEFSSKDLEDIQRVAGLFNLTVDELIQKSREASKPSTQSSPELVPVPSHHATSSGSRDARVQLPAQHLSHRDRTLAWQNVQVAHRHGSLDVDSFEFEEYIDQPSAPSATSDGVQGSIQDSAQDEQIILLNPQTAWYDCDTALWNFGDLTEGNLSQEDDSPPEEDGAESYVPITPMQLDSDPESDSTAREERREQAEKALDSVGTEWAVISSSPGSLSSLQTPMSPASGSAEKRYHLIAPKIGRPVSQSISQTSPGKIRKRRSPYQGTKKKDTHLTRQVHACVRCRMQRNRCIPDPNNARGPCLTCQQKTVRMSRLPCLRYMVTDSTLFRTGLDYMAFYKSHPMLGPHHGDFHLDRQWTSSPPKILCIGQLGAMHLKVELREFVPPANTTDVDLKGRPMYAVPWAIADPDAVVRSMNEYIDTGMHDYLYEYLDDTDRLRWNIFQAAHRASIFPTPNRMLQKTLRLWVACRFIESKWRCWSDSGFADNEILASNPRDPFYDFDSLPPYLDYQIASVIIHRILTPLRKEVLRELQGTFNTHSPKDWFVTFLTSFVLLQNYEMQMQFQQQFAARRRAKQLFAEGFDWGSPRVRRMARLDAEETDFMARCRDVVVQKAMGKEAIFLEGHDTGKTWGSLELKRSTLAYGAASTHEWPTEMKGDLCWGPQSFRSDESQVMVLTEDEKSEVRAGLRHFNSLELYGSEVSPSTFPLPTLGQKLLRLAADIHTGKGFAAIRGLRPDEFSPEDNVLIFLGISSYIGAKRGRQDEDGNMLMHIRDAKLSKTPQHDRPIRYSARASTFHTDTFCDILALQTRSCANEGGKNILASSWTVYNKLMATHPQVCELLAQPIWPFDSRGKFFESSTRPLLFYHGGRVMMNLAREPLLGLEGVRRPAGLATLTQAQRDALDLVEAIATQNQIVLDAEPGDLLFINNHAVLHSREAFSDAAGTPARYLVRAWLKNPALAWKLPRALQEGSSRIYDDNELGERWNIVDVPKFQFRLSERLTS</sequence>
<evidence type="ECO:0000256" key="1">
    <source>
        <dbReference type="ARBA" id="ARBA00023002"/>
    </source>
</evidence>
<feature type="region of interest" description="Disordered" evidence="2">
    <location>
        <begin position="245"/>
        <end position="272"/>
    </location>
</feature>
<dbReference type="SUPFAM" id="SSF51197">
    <property type="entry name" value="Clavaminate synthase-like"/>
    <property type="match status" value="1"/>
</dbReference>
<evidence type="ECO:0000256" key="2">
    <source>
        <dbReference type="SAM" id="MobiDB-lite"/>
    </source>
</evidence>
<gene>
    <name evidence="4" type="ORF">B0H67DRAFT_604406</name>
</gene>
<keyword evidence="1" id="KW-0560">Oxidoreductase</keyword>
<dbReference type="Gene3D" id="3.60.130.10">
    <property type="entry name" value="Clavaminate synthase-like"/>
    <property type="match status" value="1"/>
</dbReference>
<dbReference type="InterPro" id="IPR003819">
    <property type="entry name" value="TauD/TfdA-like"/>
</dbReference>
<proteinExistence type="predicted"/>
<dbReference type="InterPro" id="IPR042098">
    <property type="entry name" value="TauD-like_sf"/>
</dbReference>
<evidence type="ECO:0000259" key="3">
    <source>
        <dbReference type="Pfam" id="PF02668"/>
    </source>
</evidence>
<feature type="region of interest" description="Disordered" evidence="2">
    <location>
        <begin position="29"/>
        <end position="60"/>
    </location>
</feature>
<feature type="compositionally biased region" description="Basic and acidic residues" evidence="2">
    <location>
        <begin position="185"/>
        <end position="199"/>
    </location>
</feature>
<dbReference type="PANTHER" id="PTHR35392:SF3">
    <property type="entry name" value="ZN(2)-C6 FUNGAL-TYPE DOMAIN-CONTAINING PROTEIN"/>
    <property type="match status" value="1"/>
</dbReference>
<dbReference type="Proteomes" id="UP001172102">
    <property type="component" value="Unassembled WGS sequence"/>
</dbReference>
<comment type="caution">
    <text evidence="4">The sequence shown here is derived from an EMBL/GenBank/DDBJ whole genome shotgun (WGS) entry which is preliminary data.</text>
</comment>
<dbReference type="GO" id="GO:0016491">
    <property type="term" value="F:oxidoreductase activity"/>
    <property type="evidence" value="ECO:0007669"/>
    <property type="project" value="UniProtKB-KW"/>
</dbReference>
<dbReference type="EMBL" id="JAUKUA010000007">
    <property type="protein sequence ID" value="KAK0705662.1"/>
    <property type="molecule type" value="Genomic_DNA"/>
</dbReference>
<dbReference type="AlphaFoldDB" id="A0AA39ZXV3"/>
<reference evidence="4" key="1">
    <citation type="submission" date="2023-06" db="EMBL/GenBank/DDBJ databases">
        <title>Genome-scale phylogeny and comparative genomics of the fungal order Sordariales.</title>
        <authorList>
            <consortium name="Lawrence Berkeley National Laboratory"/>
            <person name="Hensen N."/>
            <person name="Bonometti L."/>
            <person name="Westerberg I."/>
            <person name="Brannstrom I.O."/>
            <person name="Guillou S."/>
            <person name="Cros-Aarteil S."/>
            <person name="Calhoun S."/>
            <person name="Haridas S."/>
            <person name="Kuo A."/>
            <person name="Mondo S."/>
            <person name="Pangilinan J."/>
            <person name="Riley R."/>
            <person name="Labutti K."/>
            <person name="Andreopoulos B."/>
            <person name="Lipzen A."/>
            <person name="Chen C."/>
            <person name="Yanf M."/>
            <person name="Daum C."/>
            <person name="Ng V."/>
            <person name="Clum A."/>
            <person name="Steindorff A."/>
            <person name="Ohm R."/>
            <person name="Martin F."/>
            <person name="Silar P."/>
            <person name="Natvig D."/>
            <person name="Lalanne C."/>
            <person name="Gautier V."/>
            <person name="Ament-Velasquez S.L."/>
            <person name="Kruys A."/>
            <person name="Hutchinson M.I."/>
            <person name="Powell A.J."/>
            <person name="Barry K."/>
            <person name="Miller A.N."/>
            <person name="Grigoriev I.V."/>
            <person name="Debuchy R."/>
            <person name="Gladieux P."/>
            <person name="Thoren M.H."/>
            <person name="Johannesson H."/>
        </authorList>
    </citation>
    <scope>NUCLEOTIDE SEQUENCE</scope>
    <source>
        <strain evidence="4">SMH4607-1</strain>
    </source>
</reference>
<accession>A0AA39ZXV3</accession>
<dbReference type="Pfam" id="PF02668">
    <property type="entry name" value="TauD"/>
    <property type="match status" value="1"/>
</dbReference>